<keyword evidence="5" id="KW-1185">Reference proteome</keyword>
<name>A0ABW5CKX9_9HYPH</name>
<dbReference type="InterPro" id="IPR012347">
    <property type="entry name" value="Ferritin-like"/>
</dbReference>
<keyword evidence="2" id="KW-0732">Signal</keyword>
<evidence type="ECO:0000259" key="3">
    <source>
        <dbReference type="Pfam" id="PF03713"/>
    </source>
</evidence>
<protein>
    <submittedName>
        <fullName evidence="4">DUF305 domain-containing protein</fullName>
    </submittedName>
</protein>
<dbReference type="Gene3D" id="1.20.1260.10">
    <property type="match status" value="1"/>
</dbReference>
<comment type="caution">
    <text evidence="4">The sequence shown here is derived from an EMBL/GenBank/DDBJ whole genome shotgun (WGS) entry which is preliminary data.</text>
</comment>
<gene>
    <name evidence="4" type="ORF">ACFSKQ_10490</name>
</gene>
<evidence type="ECO:0000313" key="4">
    <source>
        <dbReference type="EMBL" id="MFD2237885.1"/>
    </source>
</evidence>
<dbReference type="PANTHER" id="PTHR36933:SF1">
    <property type="entry name" value="SLL0788 PROTEIN"/>
    <property type="match status" value="1"/>
</dbReference>
<evidence type="ECO:0000256" key="2">
    <source>
        <dbReference type="SAM" id="SignalP"/>
    </source>
</evidence>
<evidence type="ECO:0000256" key="1">
    <source>
        <dbReference type="SAM" id="MobiDB-lite"/>
    </source>
</evidence>
<evidence type="ECO:0000313" key="5">
    <source>
        <dbReference type="Proteomes" id="UP001597371"/>
    </source>
</evidence>
<proteinExistence type="predicted"/>
<dbReference type="EMBL" id="JBHUIJ010000013">
    <property type="protein sequence ID" value="MFD2237885.1"/>
    <property type="molecule type" value="Genomic_DNA"/>
</dbReference>
<dbReference type="PANTHER" id="PTHR36933">
    <property type="entry name" value="SLL0788 PROTEIN"/>
    <property type="match status" value="1"/>
</dbReference>
<feature type="domain" description="DUF305" evidence="3">
    <location>
        <begin position="72"/>
        <end position="128"/>
    </location>
</feature>
<sequence>MRIAILAAAALMLAAPAAALAQGAGHAEHHDAPAAASEAPASPGASPSTAEFEAAAARMHEDMGVELTGDADVDFVRSMIPHHQGAIDMARIVLEHGQDPQIRALAEEVVSAQEAEIGEMRQWLADNGHAE</sequence>
<accession>A0ABW5CKX9</accession>
<dbReference type="RefSeq" id="WP_209739455.1">
    <property type="nucleotide sequence ID" value="NZ_CP072611.1"/>
</dbReference>
<dbReference type="Proteomes" id="UP001597371">
    <property type="component" value="Unassembled WGS sequence"/>
</dbReference>
<dbReference type="Pfam" id="PF03713">
    <property type="entry name" value="DUF305"/>
    <property type="match status" value="1"/>
</dbReference>
<feature type="chain" id="PRO_5047266436" evidence="2">
    <location>
        <begin position="22"/>
        <end position="131"/>
    </location>
</feature>
<feature type="compositionally biased region" description="Low complexity" evidence="1">
    <location>
        <begin position="33"/>
        <end position="51"/>
    </location>
</feature>
<feature type="signal peptide" evidence="2">
    <location>
        <begin position="1"/>
        <end position="21"/>
    </location>
</feature>
<reference evidence="5" key="1">
    <citation type="journal article" date="2019" name="Int. J. Syst. Evol. Microbiol.">
        <title>The Global Catalogue of Microorganisms (GCM) 10K type strain sequencing project: providing services to taxonomists for standard genome sequencing and annotation.</title>
        <authorList>
            <consortium name="The Broad Institute Genomics Platform"/>
            <consortium name="The Broad Institute Genome Sequencing Center for Infectious Disease"/>
            <person name="Wu L."/>
            <person name="Ma J."/>
        </authorList>
    </citation>
    <scope>NUCLEOTIDE SEQUENCE [LARGE SCALE GENOMIC DNA]</scope>
    <source>
        <strain evidence="5">ZS-35-S2</strain>
    </source>
</reference>
<feature type="region of interest" description="Disordered" evidence="1">
    <location>
        <begin position="25"/>
        <end position="57"/>
    </location>
</feature>
<organism evidence="4 5">
    <name type="scientific">Aureimonas populi</name>
    <dbReference type="NCBI Taxonomy" id="1701758"/>
    <lineage>
        <taxon>Bacteria</taxon>
        <taxon>Pseudomonadati</taxon>
        <taxon>Pseudomonadota</taxon>
        <taxon>Alphaproteobacteria</taxon>
        <taxon>Hyphomicrobiales</taxon>
        <taxon>Aurantimonadaceae</taxon>
        <taxon>Aureimonas</taxon>
    </lineage>
</organism>
<dbReference type="InterPro" id="IPR005183">
    <property type="entry name" value="DUF305_CopM-like"/>
</dbReference>